<evidence type="ECO:0000313" key="10">
    <source>
        <dbReference type="Proteomes" id="UP000216725"/>
    </source>
</evidence>
<keyword evidence="6 8" id="KW-0139">CF(1)</keyword>
<evidence type="ECO:0000256" key="2">
    <source>
        <dbReference type="ARBA" id="ARBA00022448"/>
    </source>
</evidence>
<keyword evidence="3 8" id="KW-0375">Hydrogen ion transport</keyword>
<comment type="function">
    <text evidence="8">This protein is part of the stalk that links CF(0) to CF(1). It either transmits conformational changes from CF(0) to CF(1) or is implicated in proton conduction.</text>
</comment>
<dbReference type="RefSeq" id="WP_094660440.1">
    <property type="nucleotide sequence ID" value="NZ_JBKZBO010000016.1"/>
</dbReference>
<name>A0A261F011_9BIFI</name>
<dbReference type="Proteomes" id="UP000216725">
    <property type="component" value="Unassembled WGS sequence"/>
</dbReference>
<comment type="function">
    <text evidence="8">F(1)F(0) ATP synthase produces ATP from ADP in the presence of a proton or sodium gradient. F-type ATPases consist of two structural domains, F(1) containing the extramembraneous catalytic core and F(0) containing the membrane proton channel, linked together by a central stalk and a peripheral stalk. During catalysis, ATP synthesis in the catalytic domain of F(1) is coupled via a rotary mechanism of the central stalk subunits to proton translocation.</text>
</comment>
<sequence length="272" mass="30137">MRGETSLTSERAAREKFAPKLKAKGLDAGRIADELFGFTQILDTNIKLERALTDTSRPAADKTRLVTDIVSNAVDPLTVEILSDLAARRWSRIAHIANATEDLAIDAQLYQADAMGCTGQVAVELAKIHSALLNLSVLRSELSDPQSDPERRVTLLDHLFDKDQLNPVTLKLAEQATRDLRNRRYLYTIQWLIDKISEHCGETVVTVTSAVELSSEQIKRIIEIYSKKLNRPVHVNSVVDASVLGGIRVQYGAEVIDNTVVAKLKNLQRSVA</sequence>
<protein>
    <recommendedName>
        <fullName evidence="8">ATP synthase subunit delta</fullName>
    </recommendedName>
    <alternativeName>
        <fullName evidence="8">ATP synthase F(1) sector subunit delta</fullName>
    </alternativeName>
    <alternativeName>
        <fullName evidence="8">F-type ATPase subunit delta</fullName>
        <shortName evidence="8">F-ATPase subunit delta</shortName>
    </alternativeName>
</protein>
<dbReference type="PRINTS" id="PR00125">
    <property type="entry name" value="ATPASEDELTA"/>
</dbReference>
<reference evidence="9 10" key="1">
    <citation type="journal article" date="2017" name="BMC Genomics">
        <title>Comparative genomic and phylogenomic analyses of the Bifidobacteriaceae family.</title>
        <authorList>
            <person name="Lugli G.A."/>
            <person name="Milani C."/>
            <person name="Turroni F."/>
            <person name="Duranti S."/>
            <person name="Mancabelli L."/>
            <person name="Mangifesta M."/>
            <person name="Ferrario C."/>
            <person name="Modesto M."/>
            <person name="Mattarelli P."/>
            <person name="Jiri K."/>
            <person name="van Sinderen D."/>
            <person name="Ventura M."/>
        </authorList>
    </citation>
    <scope>NUCLEOTIDE SEQUENCE [LARGE SCALE GENOMIC DNA]</scope>
    <source>
        <strain evidence="9 10">DSM 24742</strain>
    </source>
</reference>
<dbReference type="InterPro" id="IPR020781">
    <property type="entry name" value="ATPase_OSCP/d_CS"/>
</dbReference>
<dbReference type="GO" id="GO:0005886">
    <property type="term" value="C:plasma membrane"/>
    <property type="evidence" value="ECO:0007669"/>
    <property type="project" value="UniProtKB-SubCell"/>
</dbReference>
<dbReference type="GO" id="GO:0045259">
    <property type="term" value="C:proton-transporting ATP synthase complex"/>
    <property type="evidence" value="ECO:0007669"/>
    <property type="project" value="UniProtKB-KW"/>
</dbReference>
<accession>A0A261F011</accession>
<dbReference type="NCBIfam" id="NF009967">
    <property type="entry name" value="PRK13430.1"/>
    <property type="match status" value="1"/>
</dbReference>
<keyword evidence="2 8" id="KW-0813">Transport</keyword>
<evidence type="ECO:0000256" key="4">
    <source>
        <dbReference type="ARBA" id="ARBA00023065"/>
    </source>
</evidence>
<evidence type="ECO:0000256" key="3">
    <source>
        <dbReference type="ARBA" id="ARBA00022781"/>
    </source>
</evidence>
<evidence type="ECO:0000256" key="8">
    <source>
        <dbReference type="HAMAP-Rule" id="MF_01416"/>
    </source>
</evidence>
<evidence type="ECO:0000256" key="6">
    <source>
        <dbReference type="ARBA" id="ARBA00023196"/>
    </source>
</evidence>
<dbReference type="EMBL" id="MWWR01000004">
    <property type="protein sequence ID" value="OZG52428.1"/>
    <property type="molecule type" value="Genomic_DNA"/>
</dbReference>
<keyword evidence="5 8" id="KW-0472">Membrane</keyword>
<dbReference type="HAMAP" id="MF_01416">
    <property type="entry name" value="ATP_synth_delta_bact"/>
    <property type="match status" value="1"/>
</dbReference>
<keyword evidence="4 8" id="KW-0406">Ion transport</keyword>
<comment type="similarity">
    <text evidence="8">Belongs to the ATPase delta chain family.</text>
</comment>
<keyword evidence="10" id="KW-1185">Reference proteome</keyword>
<dbReference type="GO" id="GO:0046933">
    <property type="term" value="F:proton-transporting ATP synthase activity, rotational mechanism"/>
    <property type="evidence" value="ECO:0007669"/>
    <property type="project" value="UniProtKB-UniRule"/>
</dbReference>
<evidence type="ECO:0000256" key="7">
    <source>
        <dbReference type="ARBA" id="ARBA00023310"/>
    </source>
</evidence>
<evidence type="ECO:0000256" key="5">
    <source>
        <dbReference type="ARBA" id="ARBA00023136"/>
    </source>
</evidence>
<keyword evidence="7 8" id="KW-0066">ATP synthesis</keyword>
<comment type="subcellular location">
    <subcellularLocation>
        <location evidence="8">Cell membrane</location>
        <topology evidence="8">Peripheral membrane protein</topology>
    </subcellularLocation>
    <subcellularLocation>
        <location evidence="1">Membrane</location>
    </subcellularLocation>
</comment>
<gene>
    <name evidence="8" type="primary">atpH</name>
    <name evidence="9" type="ORF">PSRA_0617</name>
</gene>
<keyword evidence="8" id="KW-1003">Cell membrane</keyword>
<dbReference type="OrthoDB" id="5242917at2"/>
<dbReference type="PANTHER" id="PTHR11910">
    <property type="entry name" value="ATP SYNTHASE DELTA CHAIN"/>
    <property type="match status" value="1"/>
</dbReference>
<proteinExistence type="inferred from homology"/>
<dbReference type="PROSITE" id="PS00389">
    <property type="entry name" value="ATPASE_DELTA"/>
    <property type="match status" value="1"/>
</dbReference>
<dbReference type="InterPro" id="IPR000711">
    <property type="entry name" value="ATPase_OSCP/dsu"/>
</dbReference>
<comment type="caution">
    <text evidence="9">The sequence shown here is derived from an EMBL/GenBank/DDBJ whole genome shotgun (WGS) entry which is preliminary data.</text>
</comment>
<dbReference type="AlphaFoldDB" id="A0A261F011"/>
<organism evidence="9 10">
    <name type="scientific">Pseudoscardovia radai</name>
    <dbReference type="NCBI Taxonomy" id="987066"/>
    <lineage>
        <taxon>Bacteria</taxon>
        <taxon>Bacillati</taxon>
        <taxon>Actinomycetota</taxon>
        <taxon>Actinomycetes</taxon>
        <taxon>Bifidobacteriales</taxon>
        <taxon>Bifidobacteriaceae</taxon>
        <taxon>Pseudoscardovia</taxon>
    </lineage>
</organism>
<evidence type="ECO:0000313" key="9">
    <source>
        <dbReference type="EMBL" id="OZG52428.1"/>
    </source>
</evidence>
<evidence type="ECO:0000256" key="1">
    <source>
        <dbReference type="ARBA" id="ARBA00004370"/>
    </source>
</evidence>
<dbReference type="Pfam" id="PF00213">
    <property type="entry name" value="OSCP"/>
    <property type="match status" value="1"/>
</dbReference>